<sequence>MNWINISNIASILTIFGFVVTLATLIFLFYQCQILKSTLKIQSFQNLFTNIINIDMFFANNPSITQYVYGKKDLPSDTESQEYLQVMSACEMVLDHFLEAYGCKNIMNKDMWLGWQMYMKKTYKDSNSLRHYVQMNHDYFGEQFIEMLVR</sequence>
<dbReference type="KEGG" id="ahb:bsdtb5_23470"/>
<reference evidence="2 3" key="1">
    <citation type="submission" date="2020-11" db="EMBL/GenBank/DDBJ databases">
        <title>Draft genome sequencing of a Lachnospiraceae strain isolated from anoxic soil subjected to BSD treatment.</title>
        <authorList>
            <person name="Uek A."/>
            <person name="Tonouchi A."/>
        </authorList>
    </citation>
    <scope>NUCLEOTIDE SEQUENCE [LARGE SCALE GENOMIC DNA]</scope>
    <source>
        <strain evidence="2 3">TB5</strain>
    </source>
</reference>
<dbReference type="EMBL" id="AP024169">
    <property type="protein sequence ID" value="BCN31052.1"/>
    <property type="molecule type" value="Genomic_DNA"/>
</dbReference>
<keyword evidence="3" id="KW-1185">Reference proteome</keyword>
<keyword evidence="1" id="KW-1133">Transmembrane helix</keyword>
<proteinExistence type="predicted"/>
<evidence type="ECO:0000313" key="2">
    <source>
        <dbReference type="EMBL" id="BCN31052.1"/>
    </source>
</evidence>
<feature type="transmembrane region" description="Helical" evidence="1">
    <location>
        <begin position="6"/>
        <end position="30"/>
    </location>
</feature>
<accession>A0A7R7EM59</accession>
<protein>
    <submittedName>
        <fullName evidence="2">Uncharacterized protein</fullName>
    </submittedName>
</protein>
<dbReference type="RefSeq" id="WP_271712200.1">
    <property type="nucleotide sequence ID" value="NZ_AP024169.1"/>
</dbReference>
<dbReference type="AlphaFoldDB" id="A0A7R7EM59"/>
<dbReference type="Proteomes" id="UP000595897">
    <property type="component" value="Chromosome"/>
</dbReference>
<organism evidence="2 3">
    <name type="scientific">Anaeromicropila herbilytica</name>
    <dbReference type="NCBI Taxonomy" id="2785025"/>
    <lineage>
        <taxon>Bacteria</taxon>
        <taxon>Bacillati</taxon>
        <taxon>Bacillota</taxon>
        <taxon>Clostridia</taxon>
        <taxon>Lachnospirales</taxon>
        <taxon>Lachnospiraceae</taxon>
        <taxon>Anaeromicropila</taxon>
    </lineage>
</organism>
<gene>
    <name evidence="2" type="ORF">bsdtb5_23470</name>
</gene>
<keyword evidence="1" id="KW-0472">Membrane</keyword>
<keyword evidence="1" id="KW-0812">Transmembrane</keyword>
<name>A0A7R7EM59_9FIRM</name>
<evidence type="ECO:0000313" key="3">
    <source>
        <dbReference type="Proteomes" id="UP000595897"/>
    </source>
</evidence>
<evidence type="ECO:0000256" key="1">
    <source>
        <dbReference type="SAM" id="Phobius"/>
    </source>
</evidence>